<feature type="transmembrane region" description="Helical" evidence="1">
    <location>
        <begin position="45"/>
        <end position="67"/>
    </location>
</feature>
<proteinExistence type="predicted"/>
<evidence type="ECO:0000256" key="1">
    <source>
        <dbReference type="SAM" id="Phobius"/>
    </source>
</evidence>
<dbReference type="Proteomes" id="UP000534783">
    <property type="component" value="Unassembled WGS sequence"/>
</dbReference>
<accession>A0A7X6ICM9</accession>
<reference evidence="2 3" key="1">
    <citation type="journal article" date="2020" name="Nature">
        <title>Bacterial chemolithoautotrophy via manganese oxidation.</title>
        <authorList>
            <person name="Yu H."/>
            <person name="Leadbetter J.R."/>
        </authorList>
    </citation>
    <scope>NUCLEOTIDE SEQUENCE [LARGE SCALE GENOMIC DNA]</scope>
    <source>
        <strain evidence="2 3">Mn-1</strain>
    </source>
</reference>
<evidence type="ECO:0000313" key="2">
    <source>
        <dbReference type="EMBL" id="NKE72609.1"/>
    </source>
</evidence>
<keyword evidence="1" id="KW-0812">Transmembrane</keyword>
<dbReference type="AlphaFoldDB" id="A0A7X6ICM9"/>
<feature type="transmembrane region" description="Helical" evidence="1">
    <location>
        <begin position="15"/>
        <end position="33"/>
    </location>
</feature>
<protein>
    <submittedName>
        <fullName evidence="2">DUF3047 domain-containing protein</fullName>
    </submittedName>
</protein>
<name>A0A7X6ICM9_9BACT</name>
<dbReference type="Pfam" id="PF11249">
    <property type="entry name" value="DUF3047"/>
    <property type="match status" value="1"/>
</dbReference>
<sequence>MILGRLPFDNSCYHYIKPVLFSTKIMVLFLKFGVELEMIIQRNRLFRLGVMIILLVFPLTLLAADLFQEDFSGGLDKEGLPKGWELKQWFGNTRKIETVEEEGVTALRLVSDGNSFGVYREKELNPKKTPILSWRWKVTRLPEGADVRDKKKDDQAAQMYVMFPRFPKMVNTRLVGYLWESSAPKMAEITSRKSSNTRYIVLQSGPENLGKWVTETRNVYEDYKTLFGEEPPEIGGITIMIDSDDTDSSAESYFTDIRIGKEE</sequence>
<dbReference type="EMBL" id="VTOW01000003">
    <property type="protein sequence ID" value="NKE72609.1"/>
    <property type="molecule type" value="Genomic_DNA"/>
</dbReference>
<keyword evidence="1" id="KW-0472">Membrane</keyword>
<comment type="caution">
    <text evidence="2">The sequence shown here is derived from an EMBL/GenBank/DDBJ whole genome shotgun (WGS) entry which is preliminary data.</text>
</comment>
<evidence type="ECO:0000313" key="3">
    <source>
        <dbReference type="Proteomes" id="UP000534783"/>
    </source>
</evidence>
<gene>
    <name evidence="2" type="ORF">MNODULE_17800</name>
</gene>
<dbReference type="InterPro" id="IPR021409">
    <property type="entry name" value="DUF3047"/>
</dbReference>
<organism evidence="2 3">
    <name type="scientific">Candidatus Manganitrophus noduliformans</name>
    <dbReference type="NCBI Taxonomy" id="2606439"/>
    <lineage>
        <taxon>Bacteria</taxon>
        <taxon>Pseudomonadati</taxon>
        <taxon>Nitrospirota</taxon>
        <taxon>Nitrospiria</taxon>
        <taxon>Candidatus Troglogloeales</taxon>
        <taxon>Candidatus Manganitrophaceae</taxon>
        <taxon>Candidatus Manganitrophus</taxon>
    </lineage>
</organism>
<keyword evidence="1" id="KW-1133">Transmembrane helix</keyword>
<keyword evidence="3" id="KW-1185">Reference proteome</keyword>